<evidence type="ECO:0000313" key="2">
    <source>
        <dbReference type="Proteomes" id="UP000238589"/>
    </source>
</evidence>
<dbReference type="InterPro" id="IPR036388">
    <property type="entry name" value="WH-like_DNA-bd_sf"/>
</dbReference>
<gene>
    <name evidence="1" type="ORF">C6P64_00210</name>
</gene>
<dbReference type="GO" id="GO:0003677">
    <property type="term" value="F:DNA binding"/>
    <property type="evidence" value="ECO:0007669"/>
    <property type="project" value="InterPro"/>
</dbReference>
<sequence length="462" mass="49143">MAPAERAAEACQAIDAILCAARGFEQLEPWRQALRDSLEAGLPARPRAQALQRLGLVALLRDGDVAAAGQHLAQALEQLDAADPNELLLRALAGIADSLAGRLVRADVRLSDAELGSRAAGLPAPARCWLEIALALNRLLRGDGAGALELLAGTGDAMSDPGPAELLRLELALYAAALLGCREQVTALSARLALLLFPLRLTLLEAGRHFVLGVAALRQGDALRALVHAEECASAGSRAGAGLAGLLAGLLQAQALADLQRADEARSLLQQLGPDWGRLGLSLLAAMGRFELARLEAQAGELDRARQALATARTLLPLGEPLASPHRGPDSLLELERRLEGGPAPASSAQAHVRIHTLGEFVVEIRGRRLYDRDWKGQRTKSLLLALIHEGGYKVPAERLSDLLWPDSDGDQAQQNLKVALHRLRRLGCAPGEAPVNWIHVRHGQVSLARSLCWVDTQAGCN</sequence>
<dbReference type="Gene3D" id="1.10.10.10">
    <property type="entry name" value="Winged helix-like DNA-binding domain superfamily/Winged helix DNA-binding domain"/>
    <property type="match status" value="1"/>
</dbReference>
<proteinExistence type="predicted"/>
<accession>A0A2S9KA05</accession>
<evidence type="ECO:0008006" key="3">
    <source>
        <dbReference type="Google" id="ProtNLM"/>
    </source>
</evidence>
<evidence type="ECO:0000313" key="1">
    <source>
        <dbReference type="EMBL" id="PRD67222.1"/>
    </source>
</evidence>
<protein>
    <recommendedName>
        <fullName evidence="3">OmpR/PhoB-type domain-containing protein</fullName>
    </recommendedName>
</protein>
<dbReference type="EMBL" id="PVLQ01000001">
    <property type="protein sequence ID" value="PRD67222.1"/>
    <property type="molecule type" value="Genomic_DNA"/>
</dbReference>
<organism evidence="1 2">
    <name type="scientific">Malikia granosa</name>
    <dbReference type="NCBI Taxonomy" id="263067"/>
    <lineage>
        <taxon>Bacteria</taxon>
        <taxon>Pseudomonadati</taxon>
        <taxon>Pseudomonadota</taxon>
        <taxon>Betaproteobacteria</taxon>
        <taxon>Burkholderiales</taxon>
        <taxon>Comamonadaceae</taxon>
        <taxon>Malikia</taxon>
    </lineage>
</organism>
<keyword evidence="2" id="KW-1185">Reference proteome</keyword>
<dbReference type="PANTHER" id="PTHR35807">
    <property type="entry name" value="TRANSCRIPTIONAL REGULATOR REDD-RELATED"/>
    <property type="match status" value="1"/>
</dbReference>
<dbReference type="GO" id="GO:0006355">
    <property type="term" value="P:regulation of DNA-templated transcription"/>
    <property type="evidence" value="ECO:0007669"/>
    <property type="project" value="InterPro"/>
</dbReference>
<dbReference type="InterPro" id="IPR016032">
    <property type="entry name" value="Sig_transdc_resp-reg_C-effctor"/>
</dbReference>
<dbReference type="AlphaFoldDB" id="A0A2S9KA05"/>
<comment type="caution">
    <text evidence="1">The sequence shown here is derived from an EMBL/GenBank/DDBJ whole genome shotgun (WGS) entry which is preliminary data.</text>
</comment>
<dbReference type="SUPFAM" id="SSF46894">
    <property type="entry name" value="C-terminal effector domain of the bipartite response regulators"/>
    <property type="match status" value="1"/>
</dbReference>
<dbReference type="InterPro" id="IPR051677">
    <property type="entry name" value="AfsR-DnrI-RedD_regulator"/>
</dbReference>
<reference evidence="1 2" key="1">
    <citation type="submission" date="2018-03" db="EMBL/GenBank/DDBJ databases">
        <title>Comparative genomics illustrates the genes involved in a hyperalkaliphilic mechanisms of Serpentinomonas isolated from highly-alkaline calcium-rich serpentinized springs.</title>
        <authorList>
            <person name="Suzuki S."/>
            <person name="Ishii S."/>
            <person name="Walworth N."/>
            <person name="Bird L."/>
            <person name="Kuenen J.G."/>
            <person name="Nealson K.H."/>
        </authorList>
    </citation>
    <scope>NUCLEOTIDE SEQUENCE [LARGE SCALE GENOMIC DNA]</scope>
    <source>
        <strain evidence="1 2">P1</strain>
    </source>
</reference>
<dbReference type="Proteomes" id="UP000238589">
    <property type="component" value="Unassembled WGS sequence"/>
</dbReference>
<name>A0A2S9KA05_9BURK</name>